<evidence type="ECO:0000256" key="4">
    <source>
        <dbReference type="ARBA" id="ARBA00023163"/>
    </source>
</evidence>
<evidence type="ECO:0000256" key="2">
    <source>
        <dbReference type="ARBA" id="ARBA00023015"/>
    </source>
</evidence>
<reference evidence="6 7" key="1">
    <citation type="submission" date="2018-05" db="EMBL/GenBank/DDBJ databases">
        <title>Streptomyces venezuelae.</title>
        <authorList>
            <person name="Kim W."/>
            <person name="Lee N."/>
            <person name="Cho B.-K."/>
        </authorList>
    </citation>
    <scope>NUCLEOTIDE SEQUENCE [LARGE SCALE GENOMIC DNA]</scope>
    <source>
        <strain evidence="6 7">ATCC 21018</strain>
    </source>
</reference>
<protein>
    <submittedName>
        <fullName evidence="6">LysR family transcriptional regulator</fullName>
    </submittedName>
</protein>
<dbReference type="SUPFAM" id="SSF53850">
    <property type="entry name" value="Periplasmic binding protein-like II"/>
    <property type="match status" value="1"/>
</dbReference>
<proteinExistence type="inferred from homology"/>
<keyword evidence="4" id="KW-0804">Transcription</keyword>
<accession>A0A5P2DV19</accession>
<evidence type="ECO:0000313" key="7">
    <source>
        <dbReference type="Proteomes" id="UP000324101"/>
    </source>
</evidence>
<evidence type="ECO:0000313" key="6">
    <source>
        <dbReference type="EMBL" id="QES58187.1"/>
    </source>
</evidence>
<dbReference type="RefSeq" id="WP_150261099.1">
    <property type="nucleotide sequence ID" value="NZ_CP029189.1"/>
</dbReference>
<dbReference type="InterPro" id="IPR005119">
    <property type="entry name" value="LysR_subst-bd"/>
</dbReference>
<dbReference type="Pfam" id="PF00126">
    <property type="entry name" value="HTH_1"/>
    <property type="match status" value="1"/>
</dbReference>
<dbReference type="Proteomes" id="UP000324101">
    <property type="component" value="Chromosome"/>
</dbReference>
<dbReference type="Gene3D" id="3.40.190.10">
    <property type="entry name" value="Periplasmic binding protein-like II"/>
    <property type="match status" value="2"/>
</dbReference>
<dbReference type="EMBL" id="CP029189">
    <property type="protein sequence ID" value="QES58187.1"/>
    <property type="molecule type" value="Genomic_DNA"/>
</dbReference>
<dbReference type="FunFam" id="1.10.10.10:FF:000001">
    <property type="entry name" value="LysR family transcriptional regulator"/>
    <property type="match status" value="1"/>
</dbReference>
<dbReference type="GO" id="GO:0003677">
    <property type="term" value="F:DNA binding"/>
    <property type="evidence" value="ECO:0007669"/>
    <property type="project" value="UniProtKB-KW"/>
</dbReference>
<dbReference type="InterPro" id="IPR036388">
    <property type="entry name" value="WH-like_DNA-bd_sf"/>
</dbReference>
<dbReference type="InterPro" id="IPR036390">
    <property type="entry name" value="WH_DNA-bd_sf"/>
</dbReference>
<dbReference type="Pfam" id="PF03466">
    <property type="entry name" value="LysR_substrate"/>
    <property type="match status" value="1"/>
</dbReference>
<sequence length="300" mass="31688">MFDENRLRVFAAIAREGSVTAAAAALHYAQPSVSHHLARLEAEAGVPLVQRAGRGIRLTGAGRLLADRAEEILGRIDSARTELAAHAGLGAGRVRLAAFPSALAAVVPAVAAAFGAAHPDIELALTEAEPPEALAALRRGEVDVALTFHHGDSRPGDRQGHTVTPLLHEPLYVVSRAGGSWPGPRADLDTYRDQRWIAGCERCRTHLLSACGKRGFTPAVAFETDDYVAAQALVAAGLGVTTLPGLALRAHLHPGVRIDRLPDDHRFVDAVVYGAPPLPAPVAAFLEVLQETAARPLPWP</sequence>
<dbReference type="InterPro" id="IPR000847">
    <property type="entry name" value="LysR_HTH_N"/>
</dbReference>
<dbReference type="PANTHER" id="PTHR30346:SF29">
    <property type="entry name" value="LYSR SUBSTRATE-BINDING"/>
    <property type="match status" value="1"/>
</dbReference>
<dbReference type="OrthoDB" id="3673085at2"/>
<dbReference type="PRINTS" id="PR00039">
    <property type="entry name" value="HTHLYSR"/>
</dbReference>
<keyword evidence="3" id="KW-0238">DNA-binding</keyword>
<dbReference type="GO" id="GO:0032993">
    <property type="term" value="C:protein-DNA complex"/>
    <property type="evidence" value="ECO:0007669"/>
    <property type="project" value="TreeGrafter"/>
</dbReference>
<keyword evidence="2" id="KW-0805">Transcription regulation</keyword>
<dbReference type="AlphaFoldDB" id="A0A5P2DV19"/>
<dbReference type="PANTHER" id="PTHR30346">
    <property type="entry name" value="TRANSCRIPTIONAL DUAL REGULATOR HCAR-RELATED"/>
    <property type="match status" value="1"/>
</dbReference>
<dbReference type="PROSITE" id="PS50931">
    <property type="entry name" value="HTH_LYSR"/>
    <property type="match status" value="1"/>
</dbReference>
<evidence type="ECO:0000259" key="5">
    <source>
        <dbReference type="PROSITE" id="PS50931"/>
    </source>
</evidence>
<name>A0A5P2DV19_STRVZ</name>
<evidence type="ECO:0000256" key="3">
    <source>
        <dbReference type="ARBA" id="ARBA00023125"/>
    </source>
</evidence>
<comment type="similarity">
    <text evidence="1">Belongs to the LysR transcriptional regulatory family.</text>
</comment>
<dbReference type="SUPFAM" id="SSF46785">
    <property type="entry name" value="Winged helix' DNA-binding domain"/>
    <property type="match status" value="1"/>
</dbReference>
<dbReference type="Gene3D" id="1.10.10.10">
    <property type="entry name" value="Winged helix-like DNA-binding domain superfamily/Winged helix DNA-binding domain"/>
    <property type="match status" value="1"/>
</dbReference>
<gene>
    <name evidence="6" type="ORF">DEJ51_31950</name>
</gene>
<feature type="domain" description="HTH lysR-type" evidence="5">
    <location>
        <begin position="2"/>
        <end position="59"/>
    </location>
</feature>
<evidence type="ECO:0000256" key="1">
    <source>
        <dbReference type="ARBA" id="ARBA00009437"/>
    </source>
</evidence>
<dbReference type="GO" id="GO:0003700">
    <property type="term" value="F:DNA-binding transcription factor activity"/>
    <property type="evidence" value="ECO:0007669"/>
    <property type="project" value="InterPro"/>
</dbReference>
<organism evidence="6 7">
    <name type="scientific">Streptomyces venezuelae</name>
    <dbReference type="NCBI Taxonomy" id="54571"/>
    <lineage>
        <taxon>Bacteria</taxon>
        <taxon>Bacillati</taxon>
        <taxon>Actinomycetota</taxon>
        <taxon>Actinomycetes</taxon>
        <taxon>Kitasatosporales</taxon>
        <taxon>Streptomycetaceae</taxon>
        <taxon>Streptomyces</taxon>
    </lineage>
</organism>